<evidence type="ECO:0000256" key="1">
    <source>
        <dbReference type="ARBA" id="ARBA00004325"/>
    </source>
</evidence>
<evidence type="ECO:0000256" key="2">
    <source>
        <dbReference type="ARBA" id="ARBA00023128"/>
    </source>
</evidence>
<keyword evidence="2" id="KW-0496">Mitochondrion</keyword>
<name>A0ABP0EL20_9ASCO</name>
<keyword evidence="5" id="KW-1185">Reference proteome</keyword>
<sequence length="67" mass="7091">MGSAYTILGRSVPSHQLALATLGAVAFVIAPKPWGAAPPKHPSVNATSPEEEKFVNEFLAKHSEAKH</sequence>
<protein>
    <submittedName>
        <fullName evidence="4">ATP synthase subunit K, mitochondrial</fullName>
    </submittedName>
</protein>
<evidence type="ECO:0000313" key="4">
    <source>
        <dbReference type="EMBL" id="CAK7921621.1"/>
    </source>
</evidence>
<reference evidence="4 5" key="1">
    <citation type="submission" date="2024-01" db="EMBL/GenBank/DDBJ databases">
        <authorList>
            <consortium name="Genoscope - CEA"/>
            <person name="William W."/>
        </authorList>
    </citation>
    <scope>NUCLEOTIDE SEQUENCE [LARGE SCALE GENOMIC DNA]</scope>
    <source>
        <strain evidence="4 5">29B2s-10</strain>
    </source>
</reference>
<comment type="subcellular location">
    <subcellularLocation>
        <location evidence="1">Mitochondrion membrane</location>
    </subcellularLocation>
</comment>
<gene>
    <name evidence="4" type="primary">ATP19</name>
    <name evidence="4" type="ORF">CAAN4_H16424</name>
</gene>
<keyword evidence="3" id="KW-0472">Membrane</keyword>
<dbReference type="PANTHER" id="PTHR28074">
    <property type="entry name" value="ATP SYNTHASE SUBUNIT K, MITOCHONDRIAL"/>
    <property type="match status" value="1"/>
</dbReference>
<dbReference type="Pfam" id="PF11022">
    <property type="entry name" value="ATP19"/>
    <property type="match status" value="1"/>
</dbReference>
<organism evidence="4 5">
    <name type="scientific">[Candida] anglica</name>
    <dbReference type="NCBI Taxonomy" id="148631"/>
    <lineage>
        <taxon>Eukaryota</taxon>
        <taxon>Fungi</taxon>
        <taxon>Dikarya</taxon>
        <taxon>Ascomycota</taxon>
        <taxon>Saccharomycotina</taxon>
        <taxon>Pichiomycetes</taxon>
        <taxon>Debaryomycetaceae</taxon>
        <taxon>Kurtzmaniella</taxon>
    </lineage>
</organism>
<accession>A0ABP0EL20</accession>
<evidence type="ECO:0000313" key="5">
    <source>
        <dbReference type="Proteomes" id="UP001497600"/>
    </source>
</evidence>
<dbReference type="PANTHER" id="PTHR28074:SF1">
    <property type="entry name" value="ATP SYNTHASE SUBUNIT K, MITOCHONDRIAL"/>
    <property type="match status" value="1"/>
</dbReference>
<dbReference type="InterPro" id="IPR021278">
    <property type="entry name" value="ATP19"/>
</dbReference>
<proteinExistence type="predicted"/>
<dbReference type="EMBL" id="OZ004260">
    <property type="protein sequence ID" value="CAK7921621.1"/>
    <property type="molecule type" value="Genomic_DNA"/>
</dbReference>
<evidence type="ECO:0000256" key="3">
    <source>
        <dbReference type="ARBA" id="ARBA00023136"/>
    </source>
</evidence>
<dbReference type="Proteomes" id="UP001497600">
    <property type="component" value="Chromosome H"/>
</dbReference>